<reference evidence="3 4" key="1">
    <citation type="submission" date="2025-04" db="UniProtKB">
        <authorList>
            <consortium name="RefSeq"/>
        </authorList>
    </citation>
    <scope>IDENTIFICATION</scope>
</reference>
<dbReference type="RefSeq" id="XP_033799275.1">
    <property type="nucleotide sequence ID" value="XM_033943384.1"/>
</dbReference>
<organism evidence="2 3">
    <name type="scientific">Geotrypetes seraphini</name>
    <name type="common">Gaboon caecilian</name>
    <name type="synonym">Caecilia seraphini</name>
    <dbReference type="NCBI Taxonomy" id="260995"/>
    <lineage>
        <taxon>Eukaryota</taxon>
        <taxon>Metazoa</taxon>
        <taxon>Chordata</taxon>
        <taxon>Craniata</taxon>
        <taxon>Vertebrata</taxon>
        <taxon>Euteleostomi</taxon>
        <taxon>Amphibia</taxon>
        <taxon>Gymnophiona</taxon>
        <taxon>Geotrypetes</taxon>
    </lineage>
</organism>
<sequence length="348" mass="39262">MGFLCIHCRMLLCVISDCCFLLTVLCFFLLYLFPVVPEVQAQPLKSCKPCLSEVRNGNQVEMALLYRTQFRCHIAPLPDVCSYEGVNYRKCQTTDGVICYQPTSIKDEKWVEVRINGADGPLVNQTPIVDPRKPVTVYFDACGVADRAAGLENSKYSVTCGSLSWQRYYSTCDKYMCPFIILPLYRQRKYGAFACQYEHQIKWATYPLTHEKGQPPPASATLRLGPMPSPTCPIGAYNPVSFTIMKPQNWNQKLEYVKWRIGFRISGKGSDPGADLYIHVVTRPRASVHHSIVFPQFYENMKVDIEIPAVTRNLFIQFAEAIGQTLNISNCFVCGGTNMSNGHGRQSS</sequence>
<keyword evidence="2" id="KW-1185">Reference proteome</keyword>
<protein>
    <submittedName>
        <fullName evidence="3 4">Endogenous retrovirus group 3 member 1 Env polyprotein</fullName>
    </submittedName>
</protein>
<dbReference type="GeneID" id="117359918"/>
<evidence type="ECO:0000313" key="3">
    <source>
        <dbReference type="RefSeq" id="XP_033799274.1"/>
    </source>
</evidence>
<dbReference type="CTD" id="2086"/>
<dbReference type="Proteomes" id="UP000515159">
    <property type="component" value="Chromosome 4"/>
</dbReference>
<evidence type="ECO:0000313" key="4">
    <source>
        <dbReference type="RefSeq" id="XP_033799275.1"/>
    </source>
</evidence>
<dbReference type="RefSeq" id="XP_033799274.1">
    <property type="nucleotide sequence ID" value="XM_033943383.1"/>
</dbReference>
<name>A0A6P8QQ75_GEOSA</name>
<dbReference type="KEGG" id="gsh:117359918"/>
<dbReference type="AlphaFoldDB" id="A0A6P8QQ75"/>
<proteinExistence type="predicted"/>
<evidence type="ECO:0000313" key="2">
    <source>
        <dbReference type="Proteomes" id="UP000515159"/>
    </source>
</evidence>
<keyword evidence="1" id="KW-0732">Signal</keyword>
<evidence type="ECO:0000256" key="1">
    <source>
        <dbReference type="SAM" id="SignalP"/>
    </source>
</evidence>
<feature type="chain" id="PRO_5044654033" evidence="1">
    <location>
        <begin position="42"/>
        <end position="348"/>
    </location>
</feature>
<accession>A0A6P8QQ75</accession>
<gene>
    <name evidence="3 4" type="primary">ERV3-1</name>
</gene>
<feature type="signal peptide" evidence="1">
    <location>
        <begin position="1"/>
        <end position="41"/>
    </location>
</feature>